<keyword evidence="6" id="KW-0255">Endonuclease</keyword>
<evidence type="ECO:0000256" key="3">
    <source>
        <dbReference type="ARBA" id="ARBA00012180"/>
    </source>
</evidence>
<dbReference type="InterPro" id="IPR050092">
    <property type="entry name" value="RNase_H"/>
</dbReference>
<dbReference type="EMBL" id="MVGC01000668">
    <property type="protein sequence ID" value="RJE17927.1"/>
    <property type="molecule type" value="Genomic_DNA"/>
</dbReference>
<dbReference type="PANTHER" id="PTHR10642">
    <property type="entry name" value="RIBONUCLEASE H1"/>
    <property type="match status" value="1"/>
</dbReference>
<evidence type="ECO:0000313" key="11">
    <source>
        <dbReference type="Proteomes" id="UP000266188"/>
    </source>
</evidence>
<feature type="domain" description="RNase H type-1" evidence="9">
    <location>
        <begin position="122"/>
        <end position="279"/>
    </location>
</feature>
<organism evidence="10 11">
    <name type="scientific">Aspergillus sclerotialis</name>
    <dbReference type="NCBI Taxonomy" id="2070753"/>
    <lineage>
        <taxon>Eukaryota</taxon>
        <taxon>Fungi</taxon>
        <taxon>Dikarya</taxon>
        <taxon>Ascomycota</taxon>
        <taxon>Pezizomycotina</taxon>
        <taxon>Eurotiomycetes</taxon>
        <taxon>Eurotiomycetidae</taxon>
        <taxon>Eurotiales</taxon>
        <taxon>Aspergillaceae</taxon>
        <taxon>Aspergillus</taxon>
        <taxon>Aspergillus subgen. Polypaecilum</taxon>
    </lineage>
</organism>
<evidence type="ECO:0000256" key="2">
    <source>
        <dbReference type="ARBA" id="ARBA00005300"/>
    </source>
</evidence>
<proteinExistence type="inferred from homology"/>
<keyword evidence="11" id="KW-1185">Reference proteome</keyword>
<dbReference type="Proteomes" id="UP000266188">
    <property type="component" value="Unassembled WGS sequence"/>
</dbReference>
<evidence type="ECO:0000256" key="7">
    <source>
        <dbReference type="ARBA" id="ARBA00022801"/>
    </source>
</evidence>
<dbReference type="Gene3D" id="3.30.420.10">
    <property type="entry name" value="Ribonuclease H-like superfamily/Ribonuclease H"/>
    <property type="match status" value="1"/>
</dbReference>
<name>A0A3A2Z9G8_9EURO</name>
<feature type="region of interest" description="Disordered" evidence="8">
    <location>
        <begin position="97"/>
        <end position="117"/>
    </location>
</feature>
<keyword evidence="5" id="KW-0479">Metal-binding</keyword>
<evidence type="ECO:0000256" key="5">
    <source>
        <dbReference type="ARBA" id="ARBA00022723"/>
    </source>
</evidence>
<dbReference type="PANTHER" id="PTHR10642:SF26">
    <property type="entry name" value="RIBONUCLEASE H1"/>
    <property type="match status" value="1"/>
</dbReference>
<evidence type="ECO:0000256" key="1">
    <source>
        <dbReference type="ARBA" id="ARBA00000077"/>
    </source>
</evidence>
<gene>
    <name evidence="10" type="ORF">PHISCL_09738</name>
</gene>
<dbReference type="CDD" id="cd13934">
    <property type="entry name" value="RNase_H_Dikarya_like"/>
    <property type="match status" value="1"/>
</dbReference>
<protein>
    <recommendedName>
        <fullName evidence="3">ribonuclease H</fullName>
        <ecNumber evidence="3">3.1.26.4</ecNumber>
    </recommendedName>
</protein>
<evidence type="ECO:0000313" key="10">
    <source>
        <dbReference type="EMBL" id="RJE17927.1"/>
    </source>
</evidence>
<comment type="catalytic activity">
    <reaction evidence="1">
        <text>Endonucleolytic cleavage to 5'-phosphomonoester.</text>
        <dbReference type="EC" id="3.1.26.4"/>
    </reaction>
</comment>
<dbReference type="GO" id="GO:0003676">
    <property type="term" value="F:nucleic acid binding"/>
    <property type="evidence" value="ECO:0007669"/>
    <property type="project" value="InterPro"/>
</dbReference>
<dbReference type="AlphaFoldDB" id="A0A3A2Z9G8"/>
<dbReference type="InterPro" id="IPR036397">
    <property type="entry name" value="RNaseH_sf"/>
</dbReference>
<evidence type="ECO:0000256" key="6">
    <source>
        <dbReference type="ARBA" id="ARBA00022759"/>
    </source>
</evidence>
<reference evidence="11" key="1">
    <citation type="submission" date="2017-02" db="EMBL/GenBank/DDBJ databases">
        <authorList>
            <person name="Tafer H."/>
            <person name="Lopandic K."/>
        </authorList>
    </citation>
    <scope>NUCLEOTIDE SEQUENCE [LARGE SCALE GENOMIC DNA]</scope>
    <source>
        <strain evidence="11">CBS 366.77</strain>
    </source>
</reference>
<feature type="region of interest" description="Disordered" evidence="8">
    <location>
        <begin position="41"/>
        <end position="63"/>
    </location>
</feature>
<comment type="similarity">
    <text evidence="2">Belongs to the RNase H family.</text>
</comment>
<dbReference type="InterPro" id="IPR002156">
    <property type="entry name" value="RNaseH_domain"/>
</dbReference>
<evidence type="ECO:0000259" key="9">
    <source>
        <dbReference type="PROSITE" id="PS50879"/>
    </source>
</evidence>
<dbReference type="PROSITE" id="PS50879">
    <property type="entry name" value="RNASE_H_1"/>
    <property type="match status" value="1"/>
</dbReference>
<keyword evidence="7" id="KW-0378">Hydrolase</keyword>
<dbReference type="GO" id="GO:0043137">
    <property type="term" value="P:DNA replication, removal of RNA primer"/>
    <property type="evidence" value="ECO:0007669"/>
    <property type="project" value="TreeGrafter"/>
</dbReference>
<dbReference type="STRING" id="2070753.A0A3A2Z9G8"/>
<dbReference type="SUPFAM" id="SSF53098">
    <property type="entry name" value="Ribonuclease H-like"/>
    <property type="match status" value="1"/>
</dbReference>
<evidence type="ECO:0000256" key="4">
    <source>
        <dbReference type="ARBA" id="ARBA00022722"/>
    </source>
</evidence>
<dbReference type="EC" id="3.1.26.4" evidence="3"/>
<dbReference type="Pfam" id="PF00075">
    <property type="entry name" value="RNase_H"/>
    <property type="match status" value="1"/>
</dbReference>
<dbReference type="OrthoDB" id="407198at2759"/>
<dbReference type="GO" id="GO:0004523">
    <property type="term" value="F:RNA-DNA hybrid ribonuclease activity"/>
    <property type="evidence" value="ECO:0007669"/>
    <property type="project" value="UniProtKB-EC"/>
</dbReference>
<sequence>MAFPRPSSPIELPGGRLACGIHGLVICPRCCVDYSFIDEDLPTEDNTSSSSRDEKECTGPERTTPNVVLLPIIEPQLSPSGTGRSFEKFIPPDSAESPLSLFPPRMNTNMNPPDRRLINRTDPTEMLIHTDGACLNNGHSNSTAGCAFVFKPALAGHINFRLENKGTTGEVHQQTSNRAELRAVIGALMYRNWKDEGFSNLVIATDSEYVVEGATNWIRGWIRRGWTTRVGAPVKNRDLWHTLFDEAERWSHRGLTISFWRIPREMNTAADGCARLAATWPEVDRFTAHRDVNVCQRPCS</sequence>
<keyword evidence="4" id="KW-0540">Nuclease</keyword>
<evidence type="ECO:0000256" key="8">
    <source>
        <dbReference type="SAM" id="MobiDB-lite"/>
    </source>
</evidence>
<accession>A0A3A2Z9G8</accession>
<dbReference type="InterPro" id="IPR012337">
    <property type="entry name" value="RNaseH-like_sf"/>
</dbReference>
<dbReference type="GO" id="GO:0046872">
    <property type="term" value="F:metal ion binding"/>
    <property type="evidence" value="ECO:0007669"/>
    <property type="project" value="UniProtKB-KW"/>
</dbReference>
<comment type="caution">
    <text evidence="10">The sequence shown here is derived from an EMBL/GenBank/DDBJ whole genome shotgun (WGS) entry which is preliminary data.</text>
</comment>